<dbReference type="InParanoid" id="A0A0C3KFE2"/>
<name>A0A0C3KFE2_PISTI</name>
<keyword evidence="2" id="KW-1185">Reference proteome</keyword>
<evidence type="ECO:0000313" key="2">
    <source>
        <dbReference type="Proteomes" id="UP000054217"/>
    </source>
</evidence>
<dbReference type="EMBL" id="KN831957">
    <property type="protein sequence ID" value="KIO08297.1"/>
    <property type="molecule type" value="Genomic_DNA"/>
</dbReference>
<dbReference type="HOGENOM" id="CLU_1732220_0_0_1"/>
<protein>
    <submittedName>
        <fullName evidence="1">Uncharacterized protein</fullName>
    </submittedName>
</protein>
<dbReference type="AlphaFoldDB" id="A0A0C3KFE2"/>
<gene>
    <name evidence="1" type="ORF">M404DRAFT_346521</name>
</gene>
<dbReference type="Proteomes" id="UP000054217">
    <property type="component" value="Unassembled WGS sequence"/>
</dbReference>
<evidence type="ECO:0000313" key="1">
    <source>
        <dbReference type="EMBL" id="KIO08297.1"/>
    </source>
</evidence>
<proteinExistence type="predicted"/>
<sequence length="151" mass="16378">MRTRDAGFEPEAVVHTVLIASYGRQGREARSLAIMGTGQAGSARVTGCYIEAIGISARVEATTCIGVGETPLTHVIVRPRINIIITNNRVHEILWLRMNLESSIPYSICIRFMQPPVAALSQNVLGYKSRWGVMLMGIPIRSGVMDPGAGD</sequence>
<reference evidence="2" key="2">
    <citation type="submission" date="2015-01" db="EMBL/GenBank/DDBJ databases">
        <title>Evolutionary Origins and Diversification of the Mycorrhizal Mutualists.</title>
        <authorList>
            <consortium name="DOE Joint Genome Institute"/>
            <consortium name="Mycorrhizal Genomics Consortium"/>
            <person name="Kohler A."/>
            <person name="Kuo A."/>
            <person name="Nagy L.G."/>
            <person name="Floudas D."/>
            <person name="Copeland A."/>
            <person name="Barry K.W."/>
            <person name="Cichocki N."/>
            <person name="Veneault-Fourrey C."/>
            <person name="LaButti K."/>
            <person name="Lindquist E.A."/>
            <person name="Lipzen A."/>
            <person name="Lundell T."/>
            <person name="Morin E."/>
            <person name="Murat C."/>
            <person name="Riley R."/>
            <person name="Ohm R."/>
            <person name="Sun H."/>
            <person name="Tunlid A."/>
            <person name="Henrissat B."/>
            <person name="Grigoriev I.V."/>
            <person name="Hibbett D.S."/>
            <person name="Martin F."/>
        </authorList>
    </citation>
    <scope>NUCLEOTIDE SEQUENCE [LARGE SCALE GENOMIC DNA]</scope>
    <source>
        <strain evidence="2">Marx 270</strain>
    </source>
</reference>
<accession>A0A0C3KFE2</accession>
<organism evidence="1 2">
    <name type="scientific">Pisolithus tinctorius Marx 270</name>
    <dbReference type="NCBI Taxonomy" id="870435"/>
    <lineage>
        <taxon>Eukaryota</taxon>
        <taxon>Fungi</taxon>
        <taxon>Dikarya</taxon>
        <taxon>Basidiomycota</taxon>
        <taxon>Agaricomycotina</taxon>
        <taxon>Agaricomycetes</taxon>
        <taxon>Agaricomycetidae</taxon>
        <taxon>Boletales</taxon>
        <taxon>Sclerodermatineae</taxon>
        <taxon>Pisolithaceae</taxon>
        <taxon>Pisolithus</taxon>
    </lineage>
</organism>
<reference evidence="1 2" key="1">
    <citation type="submission" date="2014-04" db="EMBL/GenBank/DDBJ databases">
        <authorList>
            <consortium name="DOE Joint Genome Institute"/>
            <person name="Kuo A."/>
            <person name="Kohler A."/>
            <person name="Costa M.D."/>
            <person name="Nagy L.G."/>
            <person name="Floudas D."/>
            <person name="Copeland A."/>
            <person name="Barry K.W."/>
            <person name="Cichocki N."/>
            <person name="Veneault-Fourrey C."/>
            <person name="LaButti K."/>
            <person name="Lindquist E.A."/>
            <person name="Lipzen A."/>
            <person name="Lundell T."/>
            <person name="Morin E."/>
            <person name="Murat C."/>
            <person name="Sun H."/>
            <person name="Tunlid A."/>
            <person name="Henrissat B."/>
            <person name="Grigoriev I.V."/>
            <person name="Hibbett D.S."/>
            <person name="Martin F."/>
            <person name="Nordberg H.P."/>
            <person name="Cantor M.N."/>
            <person name="Hua S.X."/>
        </authorList>
    </citation>
    <scope>NUCLEOTIDE SEQUENCE [LARGE SCALE GENOMIC DNA]</scope>
    <source>
        <strain evidence="1 2">Marx 270</strain>
    </source>
</reference>